<evidence type="ECO:0000256" key="1">
    <source>
        <dbReference type="ARBA" id="ARBA00004651"/>
    </source>
</evidence>
<evidence type="ECO:0000313" key="7">
    <source>
        <dbReference type="EMBL" id="GIJ72111.1"/>
    </source>
</evidence>
<dbReference type="PANTHER" id="PTHR11360:SF284">
    <property type="entry name" value="EG:103B4.3 PROTEIN-RELATED"/>
    <property type="match status" value="1"/>
</dbReference>
<dbReference type="Gene3D" id="1.20.1250.20">
    <property type="entry name" value="MFS general substrate transporter like domains"/>
    <property type="match status" value="2"/>
</dbReference>
<evidence type="ECO:0000256" key="2">
    <source>
        <dbReference type="ARBA" id="ARBA00022692"/>
    </source>
</evidence>
<evidence type="ECO:0000256" key="4">
    <source>
        <dbReference type="ARBA" id="ARBA00023136"/>
    </source>
</evidence>
<keyword evidence="4 5" id="KW-0472">Membrane</keyword>
<dbReference type="GO" id="GO:0022857">
    <property type="term" value="F:transmembrane transporter activity"/>
    <property type="evidence" value="ECO:0007669"/>
    <property type="project" value="InterPro"/>
</dbReference>
<dbReference type="PANTHER" id="PTHR11360">
    <property type="entry name" value="MONOCARBOXYLATE TRANSPORTER"/>
    <property type="match status" value="1"/>
</dbReference>
<dbReference type="InterPro" id="IPR050327">
    <property type="entry name" value="Proton-linked_MCT"/>
</dbReference>
<dbReference type="Proteomes" id="UP000635606">
    <property type="component" value="Unassembled WGS sequence"/>
</dbReference>
<keyword evidence="3 5" id="KW-1133">Transmembrane helix</keyword>
<comment type="caution">
    <text evidence="7">The sequence shown here is derived from an EMBL/GenBank/DDBJ whole genome shotgun (WGS) entry which is preliminary data.</text>
</comment>
<feature type="transmembrane region" description="Helical" evidence="5">
    <location>
        <begin position="52"/>
        <end position="71"/>
    </location>
</feature>
<dbReference type="EMBL" id="BOPH01000097">
    <property type="protein sequence ID" value="GIJ72111.1"/>
    <property type="molecule type" value="Genomic_DNA"/>
</dbReference>
<dbReference type="InterPro" id="IPR020846">
    <property type="entry name" value="MFS_dom"/>
</dbReference>
<protein>
    <submittedName>
        <fullName evidence="7">MFS transporter</fullName>
    </submittedName>
</protein>
<keyword evidence="8" id="KW-1185">Reference proteome</keyword>
<dbReference type="RefSeq" id="WP_203931969.1">
    <property type="nucleotide sequence ID" value="NZ_BOPH01000097.1"/>
</dbReference>
<evidence type="ECO:0000256" key="5">
    <source>
        <dbReference type="SAM" id="Phobius"/>
    </source>
</evidence>
<dbReference type="PROSITE" id="PS50850">
    <property type="entry name" value="MFS"/>
    <property type="match status" value="1"/>
</dbReference>
<proteinExistence type="predicted"/>
<evidence type="ECO:0000259" key="6">
    <source>
        <dbReference type="PROSITE" id="PS50850"/>
    </source>
</evidence>
<feature type="transmembrane region" description="Helical" evidence="5">
    <location>
        <begin position="245"/>
        <end position="266"/>
    </location>
</feature>
<feature type="transmembrane region" description="Helical" evidence="5">
    <location>
        <begin position="140"/>
        <end position="160"/>
    </location>
</feature>
<feature type="domain" description="Major facilitator superfamily (MFS) profile" evidence="6">
    <location>
        <begin position="15"/>
        <end position="394"/>
    </location>
</feature>
<feature type="transmembrane region" description="Helical" evidence="5">
    <location>
        <begin position="365"/>
        <end position="386"/>
    </location>
</feature>
<feature type="transmembrane region" description="Helical" evidence="5">
    <location>
        <begin position="83"/>
        <end position="104"/>
    </location>
</feature>
<feature type="transmembrane region" description="Helical" evidence="5">
    <location>
        <begin position="273"/>
        <end position="293"/>
    </location>
</feature>
<keyword evidence="2 5" id="KW-0812">Transmembrane</keyword>
<feature type="transmembrane region" description="Helical" evidence="5">
    <location>
        <begin position="110"/>
        <end position="133"/>
    </location>
</feature>
<feature type="transmembrane region" description="Helical" evidence="5">
    <location>
        <begin position="299"/>
        <end position="319"/>
    </location>
</feature>
<name>A0A8J4A3H8_9ACTN</name>
<sequence length="397" mass="40393">MTATPTVPDSPAGWRAVGITFVALGVAFGFSYNFGSVVAPMRASLGISAAQAGWVFSVFPFTFLALSGVTGRLADRYGPRPMFAVGGSVLAAGLVLTAAARHVATAVVGYLVVGVGVSCVYVPSVANVGAWFVRHRVQAIGIAVTGIGAGTVLGPIFTAALVDAIGWRRTEVWLGVAAVMVLLVCAATVPVATRGGHVEATWTPRRLTGDPMFRMLYVSGFAMGLVLYVPFVFVAPMAEQGGASAIRAAALISVIGFASTAARILFGLVAGRVGVVVAYKATVVTIWASFLIWLPSRSYAVLLVFALVFGAGYGGNIALMPAMLGHYYGVASLGTVTGVMFTSASVGALLGAPLAGLLIGASGGYLLPTVATVVVATLGTVGQLLLPAAHRSRTPAG</sequence>
<dbReference type="AlphaFoldDB" id="A0A8J4A3H8"/>
<dbReference type="InterPro" id="IPR036259">
    <property type="entry name" value="MFS_trans_sf"/>
</dbReference>
<evidence type="ECO:0000256" key="3">
    <source>
        <dbReference type="ARBA" id="ARBA00022989"/>
    </source>
</evidence>
<feature type="transmembrane region" description="Helical" evidence="5">
    <location>
        <begin position="12"/>
        <end position="32"/>
    </location>
</feature>
<dbReference type="Pfam" id="PF07690">
    <property type="entry name" value="MFS_1"/>
    <property type="match status" value="1"/>
</dbReference>
<feature type="transmembrane region" description="Helical" evidence="5">
    <location>
        <begin position="331"/>
        <end position="359"/>
    </location>
</feature>
<comment type="subcellular location">
    <subcellularLocation>
        <location evidence="1">Cell membrane</location>
        <topology evidence="1">Multi-pass membrane protein</topology>
    </subcellularLocation>
</comment>
<feature type="transmembrane region" description="Helical" evidence="5">
    <location>
        <begin position="172"/>
        <end position="192"/>
    </location>
</feature>
<dbReference type="InterPro" id="IPR011701">
    <property type="entry name" value="MFS"/>
</dbReference>
<dbReference type="SUPFAM" id="SSF103473">
    <property type="entry name" value="MFS general substrate transporter"/>
    <property type="match status" value="1"/>
</dbReference>
<feature type="transmembrane region" description="Helical" evidence="5">
    <location>
        <begin position="213"/>
        <end position="233"/>
    </location>
</feature>
<dbReference type="GO" id="GO:0005886">
    <property type="term" value="C:plasma membrane"/>
    <property type="evidence" value="ECO:0007669"/>
    <property type="project" value="UniProtKB-SubCell"/>
</dbReference>
<organism evidence="7 8">
    <name type="scientific">Virgisporangium ochraceum</name>
    <dbReference type="NCBI Taxonomy" id="65505"/>
    <lineage>
        <taxon>Bacteria</taxon>
        <taxon>Bacillati</taxon>
        <taxon>Actinomycetota</taxon>
        <taxon>Actinomycetes</taxon>
        <taxon>Micromonosporales</taxon>
        <taxon>Micromonosporaceae</taxon>
        <taxon>Virgisporangium</taxon>
    </lineage>
</organism>
<gene>
    <name evidence="7" type="ORF">Voc01_070280</name>
</gene>
<accession>A0A8J4A3H8</accession>
<evidence type="ECO:0000313" key="8">
    <source>
        <dbReference type="Proteomes" id="UP000635606"/>
    </source>
</evidence>
<reference evidence="7" key="1">
    <citation type="submission" date="2021-01" db="EMBL/GenBank/DDBJ databases">
        <title>Whole genome shotgun sequence of Virgisporangium ochraceum NBRC 16418.</title>
        <authorList>
            <person name="Komaki H."/>
            <person name="Tamura T."/>
        </authorList>
    </citation>
    <scope>NUCLEOTIDE SEQUENCE</scope>
    <source>
        <strain evidence="7">NBRC 16418</strain>
    </source>
</reference>